<proteinExistence type="predicted"/>
<organism evidence="3 4">
    <name type="scientific">Elysia chlorotica</name>
    <name type="common">Eastern emerald elysia</name>
    <name type="synonym">Sea slug</name>
    <dbReference type="NCBI Taxonomy" id="188477"/>
    <lineage>
        <taxon>Eukaryota</taxon>
        <taxon>Metazoa</taxon>
        <taxon>Spiralia</taxon>
        <taxon>Lophotrochozoa</taxon>
        <taxon>Mollusca</taxon>
        <taxon>Gastropoda</taxon>
        <taxon>Heterobranchia</taxon>
        <taxon>Euthyneura</taxon>
        <taxon>Panpulmonata</taxon>
        <taxon>Sacoglossa</taxon>
        <taxon>Placobranchoidea</taxon>
        <taxon>Plakobranchidae</taxon>
        <taxon>Elysia</taxon>
    </lineage>
</organism>
<dbReference type="SUPFAM" id="SSF54637">
    <property type="entry name" value="Thioesterase/thiol ester dehydrase-isomerase"/>
    <property type="match status" value="1"/>
</dbReference>
<accession>A0A433T350</accession>
<dbReference type="Gene3D" id="3.10.129.10">
    <property type="entry name" value="Hotdog Thioesterase"/>
    <property type="match status" value="1"/>
</dbReference>
<dbReference type="InterPro" id="IPR029069">
    <property type="entry name" value="HotDog_dom_sf"/>
</dbReference>
<gene>
    <name evidence="3" type="ORF">EGW08_016232</name>
</gene>
<dbReference type="PANTHER" id="PTHR34487:SF1">
    <property type="entry name" value="ACYL-ACP THIOESTERASE"/>
    <property type="match status" value="1"/>
</dbReference>
<dbReference type="EMBL" id="RQTK01000694">
    <property type="protein sequence ID" value="RUS75987.1"/>
    <property type="molecule type" value="Genomic_DNA"/>
</dbReference>
<evidence type="ECO:0000256" key="1">
    <source>
        <dbReference type="SAM" id="MobiDB-lite"/>
    </source>
</evidence>
<dbReference type="STRING" id="188477.A0A433T350"/>
<sequence>MQLYFHRTEKRFRGRPTTTLPVTINKDLSQIQDNLSLKSTDDLEYLRTLAQDRNQRKSLTKQIVEIAEASRSDESEISQSQVLLSDIDGNKHTNYKVYIRGCYDALQHAITTKEMLRPIKIESATDGPSGEMTGTNPNVGNPSASANDSHKEVLPKWLTADIMKKGIKTLRAKFIKESLCGEEVTTHVWQERDKPLWVFFSMERETTNGNQVLFEMSLEYFGLMSNL</sequence>
<reference evidence="3 4" key="1">
    <citation type="submission" date="2019-01" db="EMBL/GenBank/DDBJ databases">
        <title>A draft genome assembly of the solar-powered sea slug Elysia chlorotica.</title>
        <authorList>
            <person name="Cai H."/>
            <person name="Li Q."/>
            <person name="Fang X."/>
            <person name="Li J."/>
            <person name="Curtis N.E."/>
            <person name="Altenburger A."/>
            <person name="Shibata T."/>
            <person name="Feng M."/>
            <person name="Maeda T."/>
            <person name="Schwartz J.A."/>
            <person name="Shigenobu S."/>
            <person name="Lundholm N."/>
            <person name="Nishiyama T."/>
            <person name="Yang H."/>
            <person name="Hasebe M."/>
            <person name="Li S."/>
            <person name="Pierce S.K."/>
            <person name="Wang J."/>
        </authorList>
    </citation>
    <scope>NUCLEOTIDE SEQUENCE [LARGE SCALE GENOMIC DNA]</scope>
    <source>
        <strain evidence="3">EC2010</strain>
        <tissue evidence="3">Whole organism of an adult</tissue>
    </source>
</reference>
<feature type="compositionally biased region" description="Polar residues" evidence="1">
    <location>
        <begin position="132"/>
        <end position="147"/>
    </location>
</feature>
<name>A0A433T350_ELYCH</name>
<feature type="domain" description="Acyl-ACP thioesterase-like C-terminal" evidence="2">
    <location>
        <begin position="71"/>
        <end position="122"/>
    </location>
</feature>
<dbReference type="AlphaFoldDB" id="A0A433T350"/>
<dbReference type="PANTHER" id="PTHR34487">
    <property type="entry name" value="ACYL-ACP THIOESTERASE"/>
    <property type="match status" value="1"/>
</dbReference>
<comment type="caution">
    <text evidence="3">The sequence shown here is derived from an EMBL/GenBank/DDBJ whole genome shotgun (WGS) entry which is preliminary data.</text>
</comment>
<evidence type="ECO:0000313" key="4">
    <source>
        <dbReference type="Proteomes" id="UP000271974"/>
    </source>
</evidence>
<dbReference type="OrthoDB" id="6152485at2759"/>
<keyword evidence="4" id="KW-1185">Reference proteome</keyword>
<protein>
    <recommendedName>
        <fullName evidence="2">Acyl-ACP thioesterase-like C-terminal domain-containing protein</fullName>
    </recommendedName>
</protein>
<dbReference type="InterPro" id="IPR049427">
    <property type="entry name" value="Acyl-ACP_TE_C"/>
</dbReference>
<evidence type="ECO:0000259" key="2">
    <source>
        <dbReference type="Pfam" id="PF20791"/>
    </source>
</evidence>
<evidence type="ECO:0000313" key="3">
    <source>
        <dbReference type="EMBL" id="RUS75987.1"/>
    </source>
</evidence>
<dbReference type="Pfam" id="PF20791">
    <property type="entry name" value="Acyl-ACP_TE_C"/>
    <property type="match status" value="1"/>
</dbReference>
<dbReference type="Proteomes" id="UP000271974">
    <property type="component" value="Unassembled WGS sequence"/>
</dbReference>
<feature type="region of interest" description="Disordered" evidence="1">
    <location>
        <begin position="123"/>
        <end position="148"/>
    </location>
</feature>